<dbReference type="CDD" id="cd02227">
    <property type="entry name" value="cupin_TM1112-like"/>
    <property type="match status" value="1"/>
</dbReference>
<dbReference type="InterPro" id="IPR014710">
    <property type="entry name" value="RmlC-like_jellyroll"/>
</dbReference>
<accession>A0ABR8TRP1</accession>
<feature type="domain" description="(S)-ureidoglycine aminohydrolase cupin" evidence="1">
    <location>
        <begin position="41"/>
        <end position="113"/>
    </location>
</feature>
<name>A0ABR8TRP1_9PSED</name>
<organism evidence="2 3">
    <name type="scientific">Serpens gallinarum</name>
    <dbReference type="NCBI Taxonomy" id="2763075"/>
    <lineage>
        <taxon>Bacteria</taxon>
        <taxon>Pseudomonadati</taxon>
        <taxon>Pseudomonadota</taxon>
        <taxon>Gammaproteobacteria</taxon>
        <taxon>Pseudomonadales</taxon>
        <taxon>Pseudomonadaceae</taxon>
        <taxon>Pseudomonas</taxon>
    </lineage>
</organism>
<evidence type="ECO:0000259" key="1">
    <source>
        <dbReference type="Pfam" id="PF05899"/>
    </source>
</evidence>
<protein>
    <submittedName>
        <fullName evidence="2">Cupin domain-containing protein</fullName>
    </submittedName>
</protein>
<dbReference type="PANTHER" id="PTHR40943:SF2">
    <property type="entry name" value="(S)-UREIDOGLYCINE AMINOHYDROLASE CUPIN DOMAIN-CONTAINING PROTEIN"/>
    <property type="match status" value="1"/>
</dbReference>
<dbReference type="SUPFAM" id="SSF51182">
    <property type="entry name" value="RmlC-like cupins"/>
    <property type="match status" value="1"/>
</dbReference>
<dbReference type="PANTHER" id="PTHR40943">
    <property type="entry name" value="CYTOPLASMIC PROTEIN-RELATED"/>
    <property type="match status" value="1"/>
</dbReference>
<comment type="caution">
    <text evidence="2">The sequence shown here is derived from an EMBL/GenBank/DDBJ whole genome shotgun (WGS) entry which is preliminary data.</text>
</comment>
<dbReference type="InterPro" id="IPR011051">
    <property type="entry name" value="RmlC_Cupin_sf"/>
</dbReference>
<gene>
    <name evidence="2" type="ORF">H9642_14705</name>
</gene>
<keyword evidence="3" id="KW-1185">Reference proteome</keyword>
<dbReference type="InterPro" id="IPR008579">
    <property type="entry name" value="UGlyAH_Cupin_dom"/>
</dbReference>
<proteinExistence type="predicted"/>
<dbReference type="Proteomes" id="UP000611945">
    <property type="component" value="Unassembled WGS sequence"/>
</dbReference>
<dbReference type="Pfam" id="PF05899">
    <property type="entry name" value="Cupin_3"/>
    <property type="match status" value="1"/>
</dbReference>
<reference evidence="2 3" key="1">
    <citation type="submission" date="2020-08" db="EMBL/GenBank/DDBJ databases">
        <title>A Genomic Blueprint of the Chicken Gut Microbiome.</title>
        <authorList>
            <person name="Gilroy R."/>
            <person name="Ravi A."/>
            <person name="Getino M."/>
            <person name="Pursley I."/>
            <person name="Horton D.L."/>
            <person name="Alikhan N.-F."/>
            <person name="Baker D."/>
            <person name="Gharbi K."/>
            <person name="Hall N."/>
            <person name="Watson M."/>
            <person name="Adriaenssens E.M."/>
            <person name="Foster-Nyarko E."/>
            <person name="Jarju S."/>
            <person name="Secka A."/>
            <person name="Antonio M."/>
            <person name="Oren A."/>
            <person name="Chaudhuri R."/>
            <person name="La Ragione R.M."/>
            <person name="Hildebrand F."/>
            <person name="Pallen M.J."/>
        </authorList>
    </citation>
    <scope>NUCLEOTIDE SEQUENCE [LARGE SCALE GENOMIC DNA]</scope>
    <source>
        <strain evidence="2 3">Sa2CUA2</strain>
    </source>
</reference>
<dbReference type="Gene3D" id="2.60.120.10">
    <property type="entry name" value="Jelly Rolls"/>
    <property type="match status" value="1"/>
</dbReference>
<evidence type="ECO:0000313" key="3">
    <source>
        <dbReference type="Proteomes" id="UP000611945"/>
    </source>
</evidence>
<evidence type="ECO:0000313" key="2">
    <source>
        <dbReference type="EMBL" id="MBD7978432.1"/>
    </source>
</evidence>
<dbReference type="RefSeq" id="WP_251837219.1">
    <property type="nucleotide sequence ID" value="NZ_JACSQG010000009.1"/>
</dbReference>
<sequence>MTIEQIIDFATATPAAEHYLPATEKIISGNPQQSVRSVYASPCSQFQAGTWKGEPGVWKVHYTEHEYCEILAGRSVITDQNGNRKELAQGDRFVIPAGFNGTWEVLETCEKVYVIFEANS</sequence>
<dbReference type="EMBL" id="JACSQG010000009">
    <property type="protein sequence ID" value="MBD7978432.1"/>
    <property type="molecule type" value="Genomic_DNA"/>
</dbReference>